<dbReference type="SMART" id="SM00552">
    <property type="entry name" value="ADEAMc"/>
    <property type="match status" value="1"/>
</dbReference>
<keyword evidence="1" id="KW-0819">tRNA processing</keyword>
<evidence type="ECO:0000256" key="5">
    <source>
        <dbReference type="ARBA" id="ARBA00037026"/>
    </source>
</evidence>
<evidence type="ECO:0000256" key="11">
    <source>
        <dbReference type="ARBA" id="ARBA00047635"/>
    </source>
</evidence>
<dbReference type="EMBL" id="HE575323">
    <property type="protein sequence ID" value="CCC94132.1"/>
    <property type="molecule type" value="Genomic_DNA"/>
</dbReference>
<accession>G0UXL5</accession>
<evidence type="ECO:0000256" key="10">
    <source>
        <dbReference type="ARBA" id="ARBA00041760"/>
    </source>
</evidence>
<dbReference type="PANTHER" id="PTHR46516:SF1">
    <property type="entry name" value="TRNA-SPECIFIC ADENOSINE DEAMINASE 1"/>
    <property type="match status" value="1"/>
</dbReference>
<proteinExistence type="inferred from homology"/>
<dbReference type="PROSITE" id="PS50141">
    <property type="entry name" value="A_DEAMIN_EDITASE"/>
    <property type="match status" value="1"/>
</dbReference>
<evidence type="ECO:0000259" key="12">
    <source>
        <dbReference type="PROSITE" id="PS50141"/>
    </source>
</evidence>
<dbReference type="GO" id="GO:0003723">
    <property type="term" value="F:RNA binding"/>
    <property type="evidence" value="ECO:0007669"/>
    <property type="project" value="InterPro"/>
</dbReference>
<comment type="similarity">
    <text evidence="7">Belongs to the ADAT1 family.</text>
</comment>
<dbReference type="GO" id="GO:0046872">
    <property type="term" value="F:metal ion binding"/>
    <property type="evidence" value="ECO:0007669"/>
    <property type="project" value="UniProtKB-KW"/>
</dbReference>
<dbReference type="EC" id="3.5.4.34" evidence="8"/>
<evidence type="ECO:0000256" key="8">
    <source>
        <dbReference type="ARBA" id="ARBA00038940"/>
    </source>
</evidence>
<dbReference type="Pfam" id="PF02137">
    <property type="entry name" value="A_deamin"/>
    <property type="match status" value="1"/>
</dbReference>
<reference evidence="13" key="1">
    <citation type="journal article" date="2012" name="Proc. Natl. Acad. Sci. U.S.A.">
        <title>Antigenic diversity is generated by distinct evolutionary mechanisms in African trypanosome species.</title>
        <authorList>
            <person name="Jackson A.P."/>
            <person name="Berry A."/>
            <person name="Aslett M."/>
            <person name="Allison H.C."/>
            <person name="Burton P."/>
            <person name="Vavrova-Anderson J."/>
            <person name="Brown R."/>
            <person name="Browne H."/>
            <person name="Corton N."/>
            <person name="Hauser H."/>
            <person name="Gamble J."/>
            <person name="Gilderthorp R."/>
            <person name="Marcello L."/>
            <person name="McQuillan J."/>
            <person name="Otto T.D."/>
            <person name="Quail M.A."/>
            <person name="Sanders M.J."/>
            <person name="van Tonder A."/>
            <person name="Ginger M.L."/>
            <person name="Field M.C."/>
            <person name="Barry J.D."/>
            <person name="Hertz-Fowler C."/>
            <person name="Berriman M."/>
        </authorList>
    </citation>
    <scope>NUCLEOTIDE SEQUENCE</scope>
    <source>
        <strain evidence="13">IL3000</strain>
    </source>
</reference>
<organism evidence="13">
    <name type="scientific">Trypanosoma congolense (strain IL3000)</name>
    <dbReference type="NCBI Taxonomy" id="1068625"/>
    <lineage>
        <taxon>Eukaryota</taxon>
        <taxon>Discoba</taxon>
        <taxon>Euglenozoa</taxon>
        <taxon>Kinetoplastea</taxon>
        <taxon>Metakinetoplastina</taxon>
        <taxon>Trypanosomatida</taxon>
        <taxon>Trypanosomatidae</taxon>
        <taxon>Trypanosoma</taxon>
        <taxon>Nannomonas</taxon>
    </lineage>
</organism>
<comment type="catalytic activity">
    <reaction evidence="11">
        <text>adenosine(37) in tRNA(Ala) + H2O + H(+) = inosine(37) in tRNA(Ala) + NH4(+)</text>
        <dbReference type="Rhea" id="RHEA:50968"/>
        <dbReference type="Rhea" id="RHEA-COMP:12855"/>
        <dbReference type="Rhea" id="RHEA-COMP:12856"/>
        <dbReference type="ChEBI" id="CHEBI:15377"/>
        <dbReference type="ChEBI" id="CHEBI:15378"/>
        <dbReference type="ChEBI" id="CHEBI:28938"/>
        <dbReference type="ChEBI" id="CHEBI:74411"/>
        <dbReference type="ChEBI" id="CHEBI:82852"/>
        <dbReference type="EC" id="3.5.4.34"/>
    </reaction>
</comment>
<dbReference type="GO" id="GO:0043829">
    <property type="term" value="F:tRNA-specific adenosine-37 deaminase activity"/>
    <property type="evidence" value="ECO:0007669"/>
    <property type="project" value="UniProtKB-EC"/>
</dbReference>
<keyword evidence="4" id="KW-0862">Zinc</keyword>
<sequence length="610" mass="66983">MGLPPRWLPYSDTPPEAFAVALHFQCQRGGWGPTTLAALEGRDGVVAGIVLGLPFFHADGSPFSRFVCVSLGCGTRCVGYSPSELIREADLTLRDGHAEVLARRGFVAFLLDAAGYLSESQERQHPFVSRCRYAPQTAGRDKCFDPGWECYRLQQGVTVHLICTQYLCGAMSVPFSGAHPILATPSGRCLFPCSLSDEGLRGIQEQSPLCEVISTDTASFLDNSVACFGHKIAVHRGHVANELPLIGRVKPGKGFQNLCMSCSDKLLRWQCLGIQGRRRTRLFPERIHLSSVWVPNTTPLVSSSCTTQCKESSLERARESLNGRKHYLLPRLFTAGTQAGTVGSEDSAGCCGDPPVVDVCGFELADLQPLLAWMKSSQTEDERNIMEDGKNDSCWSRSAWVKVGIGNSGVALCPRNRKRQKGEDECIDDGDHCSLCWCEKSILILNTKAGIPRGVTQQYMHRTVQRLLRFQQGTVSEEGSTGASLAGFLESVAARFPLSRLWMTVRQCAITHGGLRSFSRVSEESQSALKLKFGDIFNGDCSAGSFFFPVRLVSVDGLGEQRTIVAGGSVHFWLGESQRRMDHLSELTVEKKHGCIQPLLWVEKHSQFVS</sequence>
<dbReference type="AlphaFoldDB" id="G0UXL5"/>
<evidence type="ECO:0000256" key="1">
    <source>
        <dbReference type="ARBA" id="ARBA00022694"/>
    </source>
</evidence>
<evidence type="ECO:0000256" key="2">
    <source>
        <dbReference type="ARBA" id="ARBA00022723"/>
    </source>
</evidence>
<comment type="function">
    <text evidence="6">Specifically deaminates adenosine-37 to inosine in tRNA-Ala.</text>
</comment>
<dbReference type="PANTHER" id="PTHR46516">
    <property type="entry name" value="TRNA-SPECIFIC ADENOSINE DEAMINASE 1"/>
    <property type="match status" value="1"/>
</dbReference>
<keyword evidence="3" id="KW-0378">Hydrolase</keyword>
<evidence type="ECO:0000256" key="6">
    <source>
        <dbReference type="ARBA" id="ARBA00037784"/>
    </source>
</evidence>
<dbReference type="InterPro" id="IPR002466">
    <property type="entry name" value="A_deamin"/>
</dbReference>
<feature type="domain" description="A to I editase" evidence="12">
    <location>
        <begin position="70"/>
        <end position="317"/>
    </location>
</feature>
<name>G0UXL5_TRYCI</name>
<evidence type="ECO:0000256" key="3">
    <source>
        <dbReference type="ARBA" id="ARBA00022801"/>
    </source>
</evidence>
<keyword evidence="2" id="KW-0479">Metal-binding</keyword>
<evidence type="ECO:0000256" key="9">
    <source>
        <dbReference type="ARBA" id="ARBA00040502"/>
    </source>
</evidence>
<dbReference type="GO" id="GO:0008033">
    <property type="term" value="P:tRNA processing"/>
    <property type="evidence" value="ECO:0007669"/>
    <property type="project" value="UniProtKB-KW"/>
</dbReference>
<dbReference type="VEuPathDB" id="TriTrypDB:TcIL3000_10_9090"/>
<evidence type="ECO:0000256" key="4">
    <source>
        <dbReference type="ARBA" id="ARBA00022833"/>
    </source>
</evidence>
<gene>
    <name evidence="13" type="ORF">TCIL3000_10_9090</name>
</gene>
<evidence type="ECO:0000256" key="7">
    <source>
        <dbReference type="ARBA" id="ARBA00038326"/>
    </source>
</evidence>
<evidence type="ECO:0000313" key="13">
    <source>
        <dbReference type="EMBL" id="CCC94132.1"/>
    </source>
</evidence>
<protein>
    <recommendedName>
        <fullName evidence="9">tRNA-specific adenosine deaminase 1</fullName>
        <ecNumber evidence="8">3.5.4.34</ecNumber>
    </recommendedName>
    <alternativeName>
        <fullName evidence="10">tRNA-specific adenosine-37 deaminase</fullName>
    </alternativeName>
</protein>
<comment type="cofactor">
    <cofactor evidence="5">
        <name>1D-myo-inositol hexakisphosphate</name>
        <dbReference type="ChEBI" id="CHEBI:58130"/>
    </cofactor>
</comment>